<dbReference type="EMBL" id="JBHUOZ010000003">
    <property type="protein sequence ID" value="MFD2920686.1"/>
    <property type="molecule type" value="Genomic_DNA"/>
</dbReference>
<evidence type="ECO:0000256" key="1">
    <source>
        <dbReference type="SAM" id="Phobius"/>
    </source>
</evidence>
<reference evidence="3" key="1">
    <citation type="journal article" date="2019" name="Int. J. Syst. Evol. Microbiol.">
        <title>The Global Catalogue of Microorganisms (GCM) 10K type strain sequencing project: providing services to taxonomists for standard genome sequencing and annotation.</title>
        <authorList>
            <consortium name="The Broad Institute Genomics Platform"/>
            <consortium name="The Broad Institute Genome Sequencing Center for Infectious Disease"/>
            <person name="Wu L."/>
            <person name="Ma J."/>
        </authorList>
    </citation>
    <scope>NUCLEOTIDE SEQUENCE [LARGE SCALE GENOMIC DNA]</scope>
    <source>
        <strain evidence="3">KCTC 23299</strain>
    </source>
</reference>
<name>A0ABW6A7T5_9BACT</name>
<keyword evidence="1" id="KW-0812">Transmembrane</keyword>
<evidence type="ECO:0008006" key="4">
    <source>
        <dbReference type="Google" id="ProtNLM"/>
    </source>
</evidence>
<protein>
    <recommendedName>
        <fullName evidence="4">DUF998 domain-containing protein</fullName>
    </recommendedName>
</protein>
<feature type="transmembrane region" description="Helical" evidence="1">
    <location>
        <begin position="180"/>
        <end position="205"/>
    </location>
</feature>
<sequence length="207" mass="23452">MRQGAKQHSIWLLTPVFGTLVFVIIYIAATLLYPGGSQVDKNATGFDWFNNYWCNLLNQYAINGQQNPARPIAITGLLVLSLSLTAFWFGFSRYSHSRKVPGLIIRLSGTTAMIISLLLFTDMDHDLVTNLASGFGLIATLTVLIVLYKMKWYGLLIFGIFNLLLVAGNNYLYYHEELIVYLPFVQKVSFAAFLLWICCITICLYKR</sequence>
<accession>A0ABW6A7T5</accession>
<gene>
    <name evidence="2" type="ORF">ACFS6H_13260</name>
</gene>
<dbReference type="RefSeq" id="WP_386099516.1">
    <property type="nucleotide sequence ID" value="NZ_JBHUOZ010000003.1"/>
</dbReference>
<proteinExistence type="predicted"/>
<dbReference type="Proteomes" id="UP001597511">
    <property type="component" value="Unassembled WGS sequence"/>
</dbReference>
<keyword evidence="1" id="KW-1133">Transmembrane helix</keyword>
<keyword evidence="3" id="KW-1185">Reference proteome</keyword>
<feature type="transmembrane region" description="Helical" evidence="1">
    <location>
        <begin position="103"/>
        <end position="121"/>
    </location>
</feature>
<feature type="transmembrane region" description="Helical" evidence="1">
    <location>
        <begin position="72"/>
        <end position="91"/>
    </location>
</feature>
<comment type="caution">
    <text evidence="2">The sequence shown here is derived from an EMBL/GenBank/DDBJ whole genome shotgun (WGS) entry which is preliminary data.</text>
</comment>
<organism evidence="2 3">
    <name type="scientific">Terrimonas rubra</name>
    <dbReference type="NCBI Taxonomy" id="1035890"/>
    <lineage>
        <taxon>Bacteria</taxon>
        <taxon>Pseudomonadati</taxon>
        <taxon>Bacteroidota</taxon>
        <taxon>Chitinophagia</taxon>
        <taxon>Chitinophagales</taxon>
        <taxon>Chitinophagaceae</taxon>
        <taxon>Terrimonas</taxon>
    </lineage>
</organism>
<evidence type="ECO:0000313" key="3">
    <source>
        <dbReference type="Proteomes" id="UP001597511"/>
    </source>
</evidence>
<feature type="transmembrane region" description="Helical" evidence="1">
    <location>
        <begin position="155"/>
        <end position="174"/>
    </location>
</feature>
<feature type="transmembrane region" description="Helical" evidence="1">
    <location>
        <begin position="12"/>
        <end position="33"/>
    </location>
</feature>
<feature type="transmembrane region" description="Helical" evidence="1">
    <location>
        <begin position="127"/>
        <end position="148"/>
    </location>
</feature>
<keyword evidence="1" id="KW-0472">Membrane</keyword>
<evidence type="ECO:0000313" key="2">
    <source>
        <dbReference type="EMBL" id="MFD2920686.1"/>
    </source>
</evidence>